<evidence type="ECO:0000313" key="1">
    <source>
        <dbReference type="EMBL" id="KAJ7410681.1"/>
    </source>
</evidence>
<reference evidence="1" key="1">
    <citation type="submission" date="2019-10" db="EMBL/GenBank/DDBJ databases">
        <authorList>
            <person name="Soares A.E.R."/>
            <person name="Aleixo A."/>
            <person name="Schneider P."/>
            <person name="Miyaki C.Y."/>
            <person name="Schneider M.P."/>
            <person name="Mello C."/>
            <person name="Vasconcelos A.T.R."/>
        </authorList>
    </citation>
    <scope>NUCLEOTIDE SEQUENCE</scope>
    <source>
        <tissue evidence="1">Muscle</tissue>
    </source>
</reference>
<comment type="caution">
    <text evidence="1">The sequence shown here is derived from an EMBL/GenBank/DDBJ whole genome shotgun (WGS) entry which is preliminary data.</text>
</comment>
<name>A0ABQ9D1F0_9PASS</name>
<dbReference type="EMBL" id="WHWB01034391">
    <property type="protein sequence ID" value="KAJ7410681.1"/>
    <property type="molecule type" value="Genomic_DNA"/>
</dbReference>
<dbReference type="Proteomes" id="UP001145742">
    <property type="component" value="Unassembled WGS sequence"/>
</dbReference>
<organism evidence="1 2">
    <name type="scientific">Willisornis vidua</name>
    <name type="common">Xingu scale-backed antbird</name>
    <dbReference type="NCBI Taxonomy" id="1566151"/>
    <lineage>
        <taxon>Eukaryota</taxon>
        <taxon>Metazoa</taxon>
        <taxon>Chordata</taxon>
        <taxon>Craniata</taxon>
        <taxon>Vertebrata</taxon>
        <taxon>Euteleostomi</taxon>
        <taxon>Archelosauria</taxon>
        <taxon>Archosauria</taxon>
        <taxon>Dinosauria</taxon>
        <taxon>Saurischia</taxon>
        <taxon>Theropoda</taxon>
        <taxon>Coelurosauria</taxon>
        <taxon>Aves</taxon>
        <taxon>Neognathae</taxon>
        <taxon>Neoaves</taxon>
        <taxon>Telluraves</taxon>
        <taxon>Australaves</taxon>
        <taxon>Passeriformes</taxon>
        <taxon>Thamnophilidae</taxon>
        <taxon>Willisornis</taxon>
    </lineage>
</organism>
<accession>A0ABQ9D1F0</accession>
<sequence>MLGEEVTGGDLKVSRVLECLDSKSRLLGSRFMRLYTNVLREMDYKALAPHLALREVNISNQQVDDKGQAEVIPKPNCANVK</sequence>
<evidence type="ECO:0000313" key="2">
    <source>
        <dbReference type="Proteomes" id="UP001145742"/>
    </source>
</evidence>
<protein>
    <submittedName>
        <fullName evidence="1">Uncharacterized protein</fullName>
    </submittedName>
</protein>
<keyword evidence="2" id="KW-1185">Reference proteome</keyword>
<proteinExistence type="predicted"/>
<gene>
    <name evidence="1" type="ORF">WISP_106729</name>
</gene>